<sequence>MMKKNLKEFTDAPAEAIRPLPSRKVRCLQTVHLRENYDYWVEVHKREEHQEDAKESEKEHMEEEEEKGRQRWRP</sequence>
<gene>
    <name evidence="2" type="ORF">CEXT_729441</name>
</gene>
<dbReference type="Proteomes" id="UP001054945">
    <property type="component" value="Unassembled WGS sequence"/>
</dbReference>
<feature type="region of interest" description="Disordered" evidence="1">
    <location>
        <begin position="47"/>
        <end position="74"/>
    </location>
</feature>
<protein>
    <submittedName>
        <fullName evidence="2">Uncharacterized protein</fullName>
    </submittedName>
</protein>
<name>A0AAV4RYL1_CAEEX</name>
<proteinExistence type="predicted"/>
<evidence type="ECO:0000313" key="2">
    <source>
        <dbReference type="EMBL" id="GIY26467.1"/>
    </source>
</evidence>
<comment type="caution">
    <text evidence="2">The sequence shown here is derived from an EMBL/GenBank/DDBJ whole genome shotgun (WGS) entry which is preliminary data.</text>
</comment>
<dbReference type="AlphaFoldDB" id="A0AAV4RYL1"/>
<accession>A0AAV4RYL1</accession>
<evidence type="ECO:0000256" key="1">
    <source>
        <dbReference type="SAM" id="MobiDB-lite"/>
    </source>
</evidence>
<keyword evidence="3" id="KW-1185">Reference proteome</keyword>
<organism evidence="2 3">
    <name type="scientific">Caerostris extrusa</name>
    <name type="common">Bark spider</name>
    <name type="synonym">Caerostris bankana</name>
    <dbReference type="NCBI Taxonomy" id="172846"/>
    <lineage>
        <taxon>Eukaryota</taxon>
        <taxon>Metazoa</taxon>
        <taxon>Ecdysozoa</taxon>
        <taxon>Arthropoda</taxon>
        <taxon>Chelicerata</taxon>
        <taxon>Arachnida</taxon>
        <taxon>Araneae</taxon>
        <taxon>Araneomorphae</taxon>
        <taxon>Entelegynae</taxon>
        <taxon>Araneoidea</taxon>
        <taxon>Araneidae</taxon>
        <taxon>Caerostris</taxon>
    </lineage>
</organism>
<dbReference type="EMBL" id="BPLR01008687">
    <property type="protein sequence ID" value="GIY26467.1"/>
    <property type="molecule type" value="Genomic_DNA"/>
</dbReference>
<reference evidence="2 3" key="1">
    <citation type="submission" date="2021-06" db="EMBL/GenBank/DDBJ databases">
        <title>Caerostris extrusa draft genome.</title>
        <authorList>
            <person name="Kono N."/>
            <person name="Arakawa K."/>
        </authorList>
    </citation>
    <scope>NUCLEOTIDE SEQUENCE [LARGE SCALE GENOMIC DNA]</scope>
</reference>
<evidence type="ECO:0000313" key="3">
    <source>
        <dbReference type="Proteomes" id="UP001054945"/>
    </source>
</evidence>